<accession>A0ABY8WTM1</accession>
<gene>
    <name evidence="5" type="ORF">ACTOB_002809</name>
</gene>
<feature type="domain" description="FAD-binding" evidence="4">
    <location>
        <begin position="3"/>
        <end position="357"/>
    </location>
</feature>
<evidence type="ECO:0000313" key="5">
    <source>
        <dbReference type="EMBL" id="WIM99165.1"/>
    </source>
</evidence>
<dbReference type="Pfam" id="PF21274">
    <property type="entry name" value="Rng_hyd_C"/>
    <property type="match status" value="1"/>
</dbReference>
<keyword evidence="3" id="KW-0274">FAD</keyword>
<dbReference type="Gene3D" id="3.50.50.60">
    <property type="entry name" value="FAD/NAD(P)-binding domain"/>
    <property type="match status" value="2"/>
</dbReference>
<organism evidence="5 6">
    <name type="scientific">Actinoplanes oblitus</name>
    <dbReference type="NCBI Taxonomy" id="3040509"/>
    <lineage>
        <taxon>Bacteria</taxon>
        <taxon>Bacillati</taxon>
        <taxon>Actinomycetota</taxon>
        <taxon>Actinomycetes</taxon>
        <taxon>Micromonosporales</taxon>
        <taxon>Micromonosporaceae</taxon>
        <taxon>Actinoplanes</taxon>
    </lineage>
</organism>
<sequence length="491" mass="51836">MSSDVVIVGAGPNGLMLACELALNGVRPLVLERRTGPSTEQRANGLVGQIVPMLHRRGLYERLTGRPGGPEPTPGHVFGAFPLRLAGLADNPMYTLLAPQQKIEAMLGERAAELGVEVRGGHELTGLDQKDDRVVVDVSGPGGPCRIEARYVVGADGGRSMTRKLTGFAFPGVTDDDAVSRTAAVDVPTELIDPESGGLRIPGYGVVPPFQHHRTERGMVAFAPFPDGRNLITAATTARPAGDEPVTLAEVLETLHYVLGAEVPLLPPTGPGPHTLRRLAGGNTRIADSYRRDRVILLGDAAHVHSAIGGPGLNLGLQDAVNLGWKLAALVRGWAPAGLLDTYESERRPVAERVVMHTQAQGLLAGPGPAVTALRALFAELMEEEAVVRRLAALIAGTDFRYDGMGGFAPDLGPVTHRARPLLVDNTGTLAGAVAPWRDRVDLVTVPLPAESAMLVRPDNYVAWSSSGPAPSPDGLVVALRRWFGAPQLSS</sequence>
<dbReference type="InterPro" id="IPR036188">
    <property type="entry name" value="FAD/NAD-bd_sf"/>
</dbReference>
<dbReference type="Pfam" id="PF01494">
    <property type="entry name" value="FAD_binding_3"/>
    <property type="match status" value="1"/>
</dbReference>
<dbReference type="Gene3D" id="3.30.70.2450">
    <property type="match status" value="1"/>
</dbReference>
<dbReference type="SUPFAM" id="SSF51905">
    <property type="entry name" value="FAD/NAD(P)-binding domain"/>
    <property type="match status" value="1"/>
</dbReference>
<dbReference type="InterPro" id="IPR002938">
    <property type="entry name" value="FAD-bd"/>
</dbReference>
<evidence type="ECO:0000256" key="1">
    <source>
        <dbReference type="ARBA" id="ARBA00001974"/>
    </source>
</evidence>
<proteinExistence type="predicted"/>
<dbReference type="GO" id="GO:0004497">
    <property type="term" value="F:monooxygenase activity"/>
    <property type="evidence" value="ECO:0007669"/>
    <property type="project" value="UniProtKB-KW"/>
</dbReference>
<keyword evidence="5" id="KW-0560">Oxidoreductase</keyword>
<protein>
    <submittedName>
        <fullName evidence="5">FAD-dependent monooxygenase</fullName>
    </submittedName>
</protein>
<evidence type="ECO:0000259" key="4">
    <source>
        <dbReference type="Pfam" id="PF01494"/>
    </source>
</evidence>
<evidence type="ECO:0000313" key="6">
    <source>
        <dbReference type="Proteomes" id="UP001240150"/>
    </source>
</evidence>
<evidence type="ECO:0000256" key="3">
    <source>
        <dbReference type="ARBA" id="ARBA00022827"/>
    </source>
</evidence>
<evidence type="ECO:0000256" key="2">
    <source>
        <dbReference type="ARBA" id="ARBA00022630"/>
    </source>
</evidence>
<keyword evidence="6" id="KW-1185">Reference proteome</keyword>
<dbReference type="PANTHER" id="PTHR43004:SF19">
    <property type="entry name" value="BINDING MONOOXYGENASE, PUTATIVE (JCVI)-RELATED"/>
    <property type="match status" value="1"/>
</dbReference>
<comment type="cofactor">
    <cofactor evidence="1">
        <name>FAD</name>
        <dbReference type="ChEBI" id="CHEBI:57692"/>
    </cofactor>
</comment>
<dbReference type="EMBL" id="CP126980">
    <property type="protein sequence ID" value="WIM99165.1"/>
    <property type="molecule type" value="Genomic_DNA"/>
</dbReference>
<keyword evidence="5" id="KW-0503">Monooxygenase</keyword>
<dbReference type="RefSeq" id="WP_284920604.1">
    <property type="nucleotide sequence ID" value="NZ_CP126980.1"/>
</dbReference>
<dbReference type="InterPro" id="IPR050641">
    <property type="entry name" value="RIFMO-like"/>
</dbReference>
<keyword evidence="2" id="KW-0285">Flavoprotein</keyword>
<dbReference type="Proteomes" id="UP001240150">
    <property type="component" value="Chromosome"/>
</dbReference>
<dbReference type="PRINTS" id="PR00420">
    <property type="entry name" value="RNGMNOXGNASE"/>
</dbReference>
<name>A0ABY8WTM1_9ACTN</name>
<reference evidence="5 6" key="1">
    <citation type="submission" date="2023-06" db="EMBL/GenBank/DDBJ databases">
        <authorList>
            <person name="Yushchuk O."/>
            <person name="Binda E."/>
            <person name="Ruckert-Reed C."/>
            <person name="Fedorenko V."/>
            <person name="Kalinowski J."/>
            <person name="Marinelli F."/>
        </authorList>
    </citation>
    <scope>NUCLEOTIDE SEQUENCE [LARGE SCALE GENOMIC DNA]</scope>
    <source>
        <strain evidence="5 6">NRRL 3884</strain>
    </source>
</reference>
<dbReference type="Gene3D" id="3.40.30.120">
    <property type="match status" value="1"/>
</dbReference>
<dbReference type="PANTHER" id="PTHR43004">
    <property type="entry name" value="TRK SYSTEM POTASSIUM UPTAKE PROTEIN"/>
    <property type="match status" value="1"/>
</dbReference>